<dbReference type="AlphaFoldDB" id="A0A9N8KX81"/>
<protein>
    <submittedName>
        <fullName evidence="2">Uncharacterized protein</fullName>
    </submittedName>
</protein>
<sequence length="105" mass="11830">MVQRSLIYHDRIKPARHFGSEMLCVPSDAGTVSATERDVLLRIKSNHKILSAQKFATSMRRRYCSGCDAASTSTTIYLRCEQSTRRGRPAAATQRQRCSHSISQQ</sequence>
<keyword evidence="3" id="KW-1185">Reference proteome</keyword>
<dbReference type="EMBL" id="LR824015">
    <property type="protein sequence ID" value="CAD0200567.1"/>
    <property type="molecule type" value="Genomic_DNA"/>
</dbReference>
<evidence type="ECO:0000256" key="1">
    <source>
        <dbReference type="SAM" id="MobiDB-lite"/>
    </source>
</evidence>
<dbReference type="Proteomes" id="UP001154114">
    <property type="component" value="Chromosome 12"/>
</dbReference>
<evidence type="ECO:0000313" key="2">
    <source>
        <dbReference type="EMBL" id="CAD0200567.1"/>
    </source>
</evidence>
<accession>A0A9N8KX81</accession>
<reference evidence="2" key="1">
    <citation type="submission" date="2021-12" db="EMBL/GenBank/DDBJ databases">
        <authorList>
            <person name="King R."/>
        </authorList>
    </citation>
    <scope>NUCLEOTIDE SEQUENCE</scope>
</reference>
<organism evidence="2 3">
    <name type="scientific">Chrysodeixis includens</name>
    <name type="common">Soybean looper</name>
    <name type="synonym">Pseudoplusia includens</name>
    <dbReference type="NCBI Taxonomy" id="689277"/>
    <lineage>
        <taxon>Eukaryota</taxon>
        <taxon>Metazoa</taxon>
        <taxon>Ecdysozoa</taxon>
        <taxon>Arthropoda</taxon>
        <taxon>Hexapoda</taxon>
        <taxon>Insecta</taxon>
        <taxon>Pterygota</taxon>
        <taxon>Neoptera</taxon>
        <taxon>Endopterygota</taxon>
        <taxon>Lepidoptera</taxon>
        <taxon>Glossata</taxon>
        <taxon>Ditrysia</taxon>
        <taxon>Noctuoidea</taxon>
        <taxon>Noctuidae</taxon>
        <taxon>Plusiinae</taxon>
        <taxon>Chrysodeixis</taxon>
    </lineage>
</organism>
<gene>
    <name evidence="2" type="ORF">CINC_LOCUS2251</name>
</gene>
<evidence type="ECO:0000313" key="3">
    <source>
        <dbReference type="Proteomes" id="UP001154114"/>
    </source>
</evidence>
<feature type="region of interest" description="Disordered" evidence="1">
    <location>
        <begin position="85"/>
        <end position="105"/>
    </location>
</feature>
<name>A0A9N8KX81_CHRIL</name>
<feature type="compositionally biased region" description="Polar residues" evidence="1">
    <location>
        <begin position="93"/>
        <end position="105"/>
    </location>
</feature>
<proteinExistence type="predicted"/>